<evidence type="ECO:0000313" key="1">
    <source>
        <dbReference type="EMBL" id="GJT67274.1"/>
    </source>
</evidence>
<sequence length="196" mass="21886">MWVRSVVGDMWNEDRAQSGSRRRGRRVRGMTVETGGRVGVRMAGLDRVGLIARAGGESVVYGRAGGGIEVPRDEECVRGALLLAYVSYRGHAGKTNVITVEKTSALIYGFWVHFFNHMGEVISCERGKLIQKLLLNKKCMGYLVRAYYNISPTSYYKDDSSWSVDLKSKTTEDIISTGSFVEALVLNHYVLVRKIL</sequence>
<evidence type="ECO:0000313" key="2">
    <source>
        <dbReference type="Proteomes" id="UP001151760"/>
    </source>
</evidence>
<comment type="caution">
    <text evidence="1">The sequence shown here is derived from an EMBL/GenBank/DDBJ whole genome shotgun (WGS) entry which is preliminary data.</text>
</comment>
<keyword evidence="2" id="KW-1185">Reference proteome</keyword>
<organism evidence="1 2">
    <name type="scientific">Tanacetum coccineum</name>
    <dbReference type="NCBI Taxonomy" id="301880"/>
    <lineage>
        <taxon>Eukaryota</taxon>
        <taxon>Viridiplantae</taxon>
        <taxon>Streptophyta</taxon>
        <taxon>Embryophyta</taxon>
        <taxon>Tracheophyta</taxon>
        <taxon>Spermatophyta</taxon>
        <taxon>Magnoliopsida</taxon>
        <taxon>eudicotyledons</taxon>
        <taxon>Gunneridae</taxon>
        <taxon>Pentapetalae</taxon>
        <taxon>asterids</taxon>
        <taxon>campanulids</taxon>
        <taxon>Asterales</taxon>
        <taxon>Asteraceae</taxon>
        <taxon>Asteroideae</taxon>
        <taxon>Anthemideae</taxon>
        <taxon>Anthemidinae</taxon>
        <taxon>Tanacetum</taxon>
    </lineage>
</organism>
<name>A0ABQ5FVQ5_9ASTR</name>
<proteinExistence type="predicted"/>
<reference evidence="1" key="2">
    <citation type="submission" date="2022-01" db="EMBL/GenBank/DDBJ databases">
        <authorList>
            <person name="Yamashiro T."/>
            <person name="Shiraishi A."/>
            <person name="Satake H."/>
            <person name="Nakayama K."/>
        </authorList>
    </citation>
    <scope>NUCLEOTIDE SEQUENCE</scope>
</reference>
<accession>A0ABQ5FVQ5</accession>
<dbReference type="Proteomes" id="UP001151760">
    <property type="component" value="Unassembled WGS sequence"/>
</dbReference>
<gene>
    <name evidence="1" type="ORF">Tco_1018754</name>
</gene>
<dbReference type="EMBL" id="BQNB010017792">
    <property type="protein sequence ID" value="GJT67274.1"/>
    <property type="molecule type" value="Genomic_DNA"/>
</dbReference>
<reference evidence="1" key="1">
    <citation type="journal article" date="2022" name="Int. J. Mol. Sci.">
        <title>Draft Genome of Tanacetum Coccineum: Genomic Comparison of Closely Related Tanacetum-Family Plants.</title>
        <authorList>
            <person name="Yamashiro T."/>
            <person name="Shiraishi A."/>
            <person name="Nakayama K."/>
            <person name="Satake H."/>
        </authorList>
    </citation>
    <scope>NUCLEOTIDE SEQUENCE</scope>
</reference>
<protein>
    <submittedName>
        <fullName evidence="1">Uncharacterized protein</fullName>
    </submittedName>
</protein>